<feature type="non-terminal residue" evidence="1">
    <location>
        <position position="142"/>
    </location>
</feature>
<dbReference type="InterPro" id="IPR038180">
    <property type="entry name" value="FlgT_N_sf"/>
</dbReference>
<name>A0A382UWB0_9ZZZZ</name>
<reference evidence="1" key="1">
    <citation type="submission" date="2018-05" db="EMBL/GenBank/DDBJ databases">
        <authorList>
            <person name="Lanie J.A."/>
            <person name="Ng W.-L."/>
            <person name="Kazmierczak K.M."/>
            <person name="Andrzejewski T.M."/>
            <person name="Davidsen T.M."/>
            <person name="Wayne K.J."/>
            <person name="Tettelin H."/>
            <person name="Glass J.I."/>
            <person name="Rusch D."/>
            <person name="Podicherti R."/>
            <person name="Tsui H.-C.T."/>
            <person name="Winkler M.E."/>
        </authorList>
    </citation>
    <scope>NUCLEOTIDE SEQUENCE</scope>
</reference>
<sequence>MRFGLSDTDGPNDSRFYAQLKIPWLEIVQGFGTYMNLDEVLHASSSTKCPRITSKPSLAGNLRRAMTPKTIRNHTLLAIIITALLVPHTAWASDWVEAIGQAVIEEDEAKARNQAIANALRFCVEQVTGVVIKSAFSHTQRE</sequence>
<dbReference type="AlphaFoldDB" id="A0A382UWB0"/>
<dbReference type="EMBL" id="UINC01147306">
    <property type="protein sequence ID" value="SVD38553.1"/>
    <property type="molecule type" value="Genomic_DNA"/>
</dbReference>
<evidence type="ECO:0000313" key="1">
    <source>
        <dbReference type="EMBL" id="SVD38553.1"/>
    </source>
</evidence>
<accession>A0A382UWB0</accession>
<protein>
    <submittedName>
        <fullName evidence="1">Uncharacterized protein</fullName>
    </submittedName>
</protein>
<organism evidence="1">
    <name type="scientific">marine metagenome</name>
    <dbReference type="NCBI Taxonomy" id="408172"/>
    <lineage>
        <taxon>unclassified sequences</taxon>
        <taxon>metagenomes</taxon>
        <taxon>ecological metagenomes</taxon>
    </lineage>
</organism>
<proteinExistence type="predicted"/>
<dbReference type="Gene3D" id="3.30.1660.40">
    <property type="entry name" value="FlgT, N-terminal domain"/>
    <property type="match status" value="1"/>
</dbReference>
<gene>
    <name evidence="1" type="ORF">METZ01_LOCUS391407</name>
</gene>